<organism evidence="1 2">
    <name type="scientific">Bergeriella denitrificans</name>
    <name type="common">Neisseria denitrificans</name>
    <dbReference type="NCBI Taxonomy" id="494"/>
    <lineage>
        <taxon>Bacteria</taxon>
        <taxon>Pseudomonadati</taxon>
        <taxon>Pseudomonadota</taxon>
        <taxon>Betaproteobacteria</taxon>
        <taxon>Neisseriales</taxon>
        <taxon>Neisseriaceae</taxon>
        <taxon>Bergeriella</taxon>
    </lineage>
</organism>
<name>A0A378UJ69_BERDE</name>
<dbReference type="RefSeq" id="WP_218015843.1">
    <property type="nucleotide sequence ID" value="NZ_CP181246.1"/>
</dbReference>
<keyword evidence="2" id="KW-1185">Reference proteome</keyword>
<gene>
    <name evidence="1" type="ORF">NCTC10295_01306</name>
</gene>
<dbReference type="AlphaFoldDB" id="A0A378UJ69"/>
<accession>A0A378UJ69</accession>
<evidence type="ECO:0000313" key="2">
    <source>
        <dbReference type="Proteomes" id="UP000254651"/>
    </source>
</evidence>
<sequence length="174" mass="19612">MNHDLTVSAVARNNVLNNPYTLSVLEENLQLGGLTFEGETVFTKQQVAQILEIDIRTIERYLASHSDELSKNGYRLLKGNSLKKIKLIYLTDTNVGQIEPKTKALGVFTFRAQLNLAMLVTESERAKFIRSRMLDIAIDVIAQKAGGKTKQNIKRTVAPNHPCHHPSRRLFRIA</sequence>
<dbReference type="EMBL" id="UGQS01000002">
    <property type="protein sequence ID" value="STZ76532.1"/>
    <property type="molecule type" value="Genomic_DNA"/>
</dbReference>
<protein>
    <submittedName>
        <fullName evidence="1">Uncharacterized protein</fullName>
    </submittedName>
</protein>
<evidence type="ECO:0000313" key="1">
    <source>
        <dbReference type="EMBL" id="STZ76532.1"/>
    </source>
</evidence>
<reference evidence="1 2" key="1">
    <citation type="submission" date="2018-06" db="EMBL/GenBank/DDBJ databases">
        <authorList>
            <consortium name="Pathogen Informatics"/>
            <person name="Doyle S."/>
        </authorList>
    </citation>
    <scope>NUCLEOTIDE SEQUENCE [LARGE SCALE GENOMIC DNA]</scope>
    <source>
        <strain evidence="1 2">NCTC10295</strain>
    </source>
</reference>
<dbReference type="Proteomes" id="UP000254651">
    <property type="component" value="Unassembled WGS sequence"/>
</dbReference>
<proteinExistence type="predicted"/>